<feature type="compositionally biased region" description="Low complexity" evidence="1">
    <location>
        <begin position="30"/>
        <end position="43"/>
    </location>
</feature>
<name>A0A183LEQ9_9TREM</name>
<proteinExistence type="predicted"/>
<feature type="region of interest" description="Disordered" evidence="1">
    <location>
        <begin position="16"/>
        <end position="43"/>
    </location>
</feature>
<dbReference type="Proteomes" id="UP000277204">
    <property type="component" value="Unassembled WGS sequence"/>
</dbReference>
<keyword evidence="3" id="KW-1185">Reference proteome</keyword>
<organism evidence="2 3">
    <name type="scientific">Schistosoma margrebowiei</name>
    <dbReference type="NCBI Taxonomy" id="48269"/>
    <lineage>
        <taxon>Eukaryota</taxon>
        <taxon>Metazoa</taxon>
        <taxon>Spiralia</taxon>
        <taxon>Lophotrochozoa</taxon>
        <taxon>Platyhelminthes</taxon>
        <taxon>Trematoda</taxon>
        <taxon>Digenea</taxon>
        <taxon>Strigeidida</taxon>
        <taxon>Schistosomatoidea</taxon>
        <taxon>Schistosomatidae</taxon>
        <taxon>Schistosoma</taxon>
    </lineage>
</organism>
<accession>A0A183LEQ9</accession>
<dbReference type="AlphaFoldDB" id="A0A183LEQ9"/>
<sequence>MAHFLLETRDQLDYMQKKSNESVGTPEFVLSNPKKSSNKSLHNPMEETAQACRVKQKLNPKFSRSKQVYISLLLLIPRRVQLSRKSMVEFVNKKDNGAEASNDINFFVFMVSKGMERIINESKAVPCIDYRISLGWTL</sequence>
<evidence type="ECO:0000313" key="2">
    <source>
        <dbReference type="EMBL" id="VDO54451.1"/>
    </source>
</evidence>
<dbReference type="EMBL" id="UZAI01000570">
    <property type="protein sequence ID" value="VDO54451.1"/>
    <property type="molecule type" value="Genomic_DNA"/>
</dbReference>
<gene>
    <name evidence="2" type="ORF">SMRZ_LOCUS2284</name>
</gene>
<reference evidence="2 3" key="1">
    <citation type="submission" date="2018-11" db="EMBL/GenBank/DDBJ databases">
        <authorList>
            <consortium name="Pathogen Informatics"/>
        </authorList>
    </citation>
    <scope>NUCLEOTIDE SEQUENCE [LARGE SCALE GENOMIC DNA]</scope>
    <source>
        <strain evidence="2 3">Zambia</strain>
    </source>
</reference>
<evidence type="ECO:0000313" key="3">
    <source>
        <dbReference type="Proteomes" id="UP000277204"/>
    </source>
</evidence>
<evidence type="ECO:0000256" key="1">
    <source>
        <dbReference type="SAM" id="MobiDB-lite"/>
    </source>
</evidence>
<protein>
    <submittedName>
        <fullName evidence="2">Uncharacterized protein</fullName>
    </submittedName>
</protein>